<dbReference type="PANTHER" id="PTHR21143:SF104">
    <property type="entry name" value="GUSTATORY RECEPTOR 8A-RELATED"/>
    <property type="match status" value="1"/>
</dbReference>
<keyword evidence="1" id="KW-1133">Transmembrane helix</keyword>
<dbReference type="GO" id="GO:0007635">
    <property type="term" value="P:chemosensory behavior"/>
    <property type="evidence" value="ECO:0007669"/>
    <property type="project" value="TreeGrafter"/>
</dbReference>
<organism evidence="2 3">
    <name type="scientific">Asbolus verrucosus</name>
    <name type="common">Desert ironclad beetle</name>
    <dbReference type="NCBI Taxonomy" id="1661398"/>
    <lineage>
        <taxon>Eukaryota</taxon>
        <taxon>Metazoa</taxon>
        <taxon>Ecdysozoa</taxon>
        <taxon>Arthropoda</taxon>
        <taxon>Hexapoda</taxon>
        <taxon>Insecta</taxon>
        <taxon>Pterygota</taxon>
        <taxon>Neoptera</taxon>
        <taxon>Endopterygota</taxon>
        <taxon>Coleoptera</taxon>
        <taxon>Polyphaga</taxon>
        <taxon>Cucujiformia</taxon>
        <taxon>Tenebrionidae</taxon>
        <taxon>Pimeliinae</taxon>
        <taxon>Asbolus</taxon>
    </lineage>
</organism>
<dbReference type="AlphaFoldDB" id="A0A482VSD1"/>
<sequence>IFALTPSSTENRKPSISQKCYIIFVFLILTVGASVSLYLRRFFYRRFSLMQLAMRIIMDIDLYLHNCYSLLILMVIKRYRWFKLIKTLRFVDCPEYKNHHYLIFISTHIVFFSITCFNLTVWPTILALGFKYLKQYSVESIQNYTQFFYSVFAYIVLKMILARYRHQTSLLREKVCTKRHLKYLRKIKRNLFFLKDSVDVFNDIFGWIFLFNIIFGVAKSLIHLDLIVLSLNGFRNGSSNFKSTVRFLADINVVFIFWMEFLSTALICDEILKEFDKILTVANRLVMNFNENDEVESFFN</sequence>
<evidence type="ECO:0000313" key="2">
    <source>
        <dbReference type="EMBL" id="RZC35590.1"/>
    </source>
</evidence>
<evidence type="ECO:0008006" key="4">
    <source>
        <dbReference type="Google" id="ProtNLM"/>
    </source>
</evidence>
<dbReference type="Proteomes" id="UP000292052">
    <property type="component" value="Unassembled WGS sequence"/>
</dbReference>
<feature type="transmembrane region" description="Helical" evidence="1">
    <location>
        <begin position="204"/>
        <end position="226"/>
    </location>
</feature>
<accession>A0A482VSD1</accession>
<feature type="transmembrane region" description="Helical" evidence="1">
    <location>
        <begin position="21"/>
        <end position="39"/>
    </location>
</feature>
<protein>
    <recommendedName>
        <fullName evidence="4">Gustatory receptor</fullName>
    </recommendedName>
</protein>
<evidence type="ECO:0000313" key="3">
    <source>
        <dbReference type="Proteomes" id="UP000292052"/>
    </source>
</evidence>
<name>A0A482VSD1_ASBVE</name>
<dbReference type="GO" id="GO:0043025">
    <property type="term" value="C:neuronal cell body"/>
    <property type="evidence" value="ECO:0007669"/>
    <property type="project" value="TreeGrafter"/>
</dbReference>
<feature type="non-terminal residue" evidence="2">
    <location>
        <position position="1"/>
    </location>
</feature>
<evidence type="ECO:0000256" key="1">
    <source>
        <dbReference type="SAM" id="Phobius"/>
    </source>
</evidence>
<dbReference type="OrthoDB" id="5795306at2759"/>
<feature type="non-terminal residue" evidence="2">
    <location>
        <position position="300"/>
    </location>
</feature>
<dbReference type="PANTHER" id="PTHR21143">
    <property type="entry name" value="INVERTEBRATE GUSTATORY RECEPTOR"/>
    <property type="match status" value="1"/>
</dbReference>
<reference evidence="2 3" key="1">
    <citation type="submission" date="2017-03" db="EMBL/GenBank/DDBJ databases">
        <title>Genome of the blue death feigning beetle - Asbolus verrucosus.</title>
        <authorList>
            <person name="Rider S.D."/>
        </authorList>
    </citation>
    <scope>NUCLEOTIDE SEQUENCE [LARGE SCALE GENOMIC DNA]</scope>
    <source>
        <strain evidence="2">Butters</strain>
        <tissue evidence="2">Head and leg muscle</tissue>
    </source>
</reference>
<keyword evidence="3" id="KW-1185">Reference proteome</keyword>
<dbReference type="EMBL" id="QDEB01069632">
    <property type="protein sequence ID" value="RZC35590.1"/>
    <property type="molecule type" value="Genomic_DNA"/>
</dbReference>
<gene>
    <name evidence="2" type="ORF">BDFB_012381</name>
</gene>
<dbReference type="GO" id="GO:0008049">
    <property type="term" value="P:male courtship behavior"/>
    <property type="evidence" value="ECO:0007669"/>
    <property type="project" value="TreeGrafter"/>
</dbReference>
<feature type="transmembrane region" description="Helical" evidence="1">
    <location>
        <begin position="247"/>
        <end position="267"/>
    </location>
</feature>
<feature type="transmembrane region" description="Helical" evidence="1">
    <location>
        <begin position="60"/>
        <end position="81"/>
    </location>
</feature>
<proteinExistence type="predicted"/>
<feature type="transmembrane region" description="Helical" evidence="1">
    <location>
        <begin position="101"/>
        <end position="126"/>
    </location>
</feature>
<dbReference type="GO" id="GO:0030425">
    <property type="term" value="C:dendrite"/>
    <property type="evidence" value="ECO:0007669"/>
    <property type="project" value="TreeGrafter"/>
</dbReference>
<keyword evidence="1" id="KW-0472">Membrane</keyword>
<keyword evidence="1" id="KW-0812">Transmembrane</keyword>
<feature type="transmembrane region" description="Helical" evidence="1">
    <location>
        <begin position="147"/>
        <end position="164"/>
    </location>
</feature>
<dbReference type="GO" id="GO:0030424">
    <property type="term" value="C:axon"/>
    <property type="evidence" value="ECO:0007669"/>
    <property type="project" value="TreeGrafter"/>
</dbReference>
<comment type="caution">
    <text evidence="2">The sequence shown here is derived from an EMBL/GenBank/DDBJ whole genome shotgun (WGS) entry which is preliminary data.</text>
</comment>